<dbReference type="OrthoDB" id="2285229at2759"/>
<proteinExistence type="predicted"/>
<organism evidence="1 2">
    <name type="scientific">Acyrthosiphon pisum</name>
    <name type="common">Pea aphid</name>
    <dbReference type="NCBI Taxonomy" id="7029"/>
    <lineage>
        <taxon>Eukaryota</taxon>
        <taxon>Metazoa</taxon>
        <taxon>Ecdysozoa</taxon>
        <taxon>Arthropoda</taxon>
        <taxon>Hexapoda</taxon>
        <taxon>Insecta</taxon>
        <taxon>Pterygota</taxon>
        <taxon>Neoptera</taxon>
        <taxon>Paraneoptera</taxon>
        <taxon>Hemiptera</taxon>
        <taxon>Sternorrhyncha</taxon>
        <taxon>Aphidomorpha</taxon>
        <taxon>Aphidoidea</taxon>
        <taxon>Aphididae</taxon>
        <taxon>Macrosiphini</taxon>
        <taxon>Acyrthosiphon</taxon>
    </lineage>
</organism>
<reference evidence="2" key="1">
    <citation type="submission" date="2010-06" db="EMBL/GenBank/DDBJ databases">
        <authorList>
            <person name="Jiang H."/>
            <person name="Abraham K."/>
            <person name="Ali S."/>
            <person name="Alsbrooks S.L."/>
            <person name="Anim B.N."/>
            <person name="Anosike U.S."/>
            <person name="Attaway T."/>
            <person name="Bandaranaike D.P."/>
            <person name="Battles P.K."/>
            <person name="Bell S.N."/>
            <person name="Bell A.V."/>
            <person name="Beltran B."/>
            <person name="Bickham C."/>
            <person name="Bustamante Y."/>
            <person name="Caleb T."/>
            <person name="Canada A."/>
            <person name="Cardenas V."/>
            <person name="Carter K."/>
            <person name="Chacko J."/>
            <person name="Chandrabose M.N."/>
            <person name="Chavez D."/>
            <person name="Chavez A."/>
            <person name="Chen L."/>
            <person name="Chu H.-S."/>
            <person name="Claassen K.J."/>
            <person name="Cockrell R."/>
            <person name="Collins M."/>
            <person name="Cooper J.A."/>
            <person name="Cree A."/>
            <person name="Curry S.M."/>
            <person name="Da Y."/>
            <person name="Dao M.D."/>
            <person name="Das B."/>
            <person name="Davila M.-L."/>
            <person name="Davy-Carroll L."/>
            <person name="Denson S."/>
            <person name="Dinh H."/>
            <person name="Ebong V.E."/>
            <person name="Edwards J.R."/>
            <person name="Egan A."/>
            <person name="El-Daye J."/>
            <person name="Escobedo L."/>
            <person name="Fernandez S."/>
            <person name="Fernando P.R."/>
            <person name="Flagg N."/>
            <person name="Forbes L.D."/>
            <person name="Fowler R.G."/>
            <person name="Fu Q."/>
            <person name="Gabisi R.A."/>
            <person name="Ganer J."/>
            <person name="Garbino Pronczuk A."/>
            <person name="Garcia R.M."/>
            <person name="Garner T."/>
            <person name="Garrett T.E."/>
            <person name="Gonzalez D.A."/>
            <person name="Hamid H."/>
            <person name="Hawkins E.S."/>
            <person name="Hirani K."/>
            <person name="Hogues M.E."/>
            <person name="Hollins B."/>
            <person name="Hsiao C.-H."/>
            <person name="Jabil R."/>
            <person name="James M.L."/>
            <person name="Jhangiani S.N."/>
            <person name="Johnson B."/>
            <person name="Johnson Q."/>
            <person name="Joshi V."/>
            <person name="Kalu J.B."/>
            <person name="Kam C."/>
            <person name="Kashfia A."/>
            <person name="Keebler J."/>
            <person name="Kisamo H."/>
            <person name="Kovar C.L."/>
            <person name="Lago L.A."/>
            <person name="Lai C.-Y."/>
            <person name="Laidlaw J."/>
            <person name="Lara F."/>
            <person name="Le T.-K."/>
            <person name="Lee S.L."/>
            <person name="Legall F.H."/>
            <person name="Lemon S.J."/>
            <person name="Lewis L.R."/>
            <person name="Li B."/>
            <person name="Liu Y."/>
            <person name="Liu Y.-S."/>
            <person name="Lopez J."/>
            <person name="Lozado R.J."/>
            <person name="Lu J."/>
            <person name="Madu R.C."/>
            <person name="Maheshwari M."/>
            <person name="Maheshwari R."/>
            <person name="Malloy K."/>
            <person name="Martinez E."/>
            <person name="Mathew T."/>
            <person name="Mercado I.C."/>
            <person name="Mercado C."/>
            <person name="Meyer B."/>
            <person name="Montgomery K."/>
            <person name="Morgan M.B."/>
            <person name="Munidasa M."/>
            <person name="Nazareth L.V."/>
            <person name="Nelson J."/>
            <person name="Ng B.M."/>
            <person name="Nguyen N.B."/>
            <person name="Nguyen P.Q."/>
            <person name="Nguyen T."/>
            <person name="Obregon M."/>
            <person name="Okwuonu G.O."/>
            <person name="Onwere C.G."/>
            <person name="Orozco G."/>
            <person name="Parra A."/>
            <person name="Patel S."/>
            <person name="Patil S."/>
            <person name="Perez A."/>
            <person name="Perez Y."/>
            <person name="Pham C."/>
            <person name="Primus E.L."/>
            <person name="Pu L.-L."/>
            <person name="Puazo M."/>
            <person name="Qin X."/>
            <person name="Quiroz J.B."/>
            <person name="Reese J."/>
            <person name="Richards S."/>
            <person name="Rives C.M."/>
            <person name="Robberts R."/>
            <person name="Ruiz S.J."/>
            <person name="Ruiz M.J."/>
            <person name="Santibanez J."/>
            <person name="Schneider B.W."/>
            <person name="Sisson I."/>
            <person name="Smith M."/>
            <person name="Sodergren E."/>
            <person name="Song X.-Z."/>
            <person name="Song B.B."/>
            <person name="Summersgill H."/>
            <person name="Thelus R."/>
            <person name="Thornton R.D."/>
            <person name="Trejos Z.Y."/>
            <person name="Usmani K."/>
            <person name="Vattathil S."/>
            <person name="Villasana D."/>
            <person name="Walker D.L."/>
            <person name="Wang S."/>
            <person name="Wang K."/>
            <person name="White C.S."/>
            <person name="Williams A.C."/>
            <person name="Williamson J."/>
            <person name="Wilson K."/>
            <person name="Woghiren I.O."/>
            <person name="Woodworth J.R."/>
            <person name="Worley K.C."/>
            <person name="Wright R.A."/>
            <person name="Wu W."/>
            <person name="Young L."/>
            <person name="Zhang L."/>
            <person name="Zhang J."/>
            <person name="Zhu Y."/>
            <person name="Muzny D.M."/>
            <person name="Weinstock G."/>
            <person name="Gibbs R.A."/>
        </authorList>
    </citation>
    <scope>NUCLEOTIDE SEQUENCE [LARGE SCALE GENOMIC DNA]</scope>
    <source>
        <strain evidence="2">LSR1</strain>
    </source>
</reference>
<dbReference type="EnsemblMetazoa" id="XM_029486205.1">
    <property type="protein sequence ID" value="XP_029342065.1"/>
    <property type="gene ID" value="LOC103309483"/>
</dbReference>
<dbReference type="RefSeq" id="XP_029342065.1">
    <property type="nucleotide sequence ID" value="XM_029486205.1"/>
</dbReference>
<name>A0A8R2JMP3_ACYPI</name>
<protein>
    <submittedName>
        <fullName evidence="1">Uncharacterized protein</fullName>
    </submittedName>
</protein>
<sequence>MTKKIGYHSNSQFYMELIVTKKTENIPNGTHIHLMDIFYLLSELRLFQAINNVTTSSLCKALITPQFHNYSIDSSKANLKNYNINVNSSTFKFTSYIHLFLFQKEAVKMAVTICNAVEPKCWFDNWTSRYRQNKCDL</sequence>
<accession>A0A8R2JMP3</accession>
<evidence type="ECO:0000313" key="2">
    <source>
        <dbReference type="Proteomes" id="UP000007819"/>
    </source>
</evidence>
<dbReference type="Proteomes" id="UP000007819">
    <property type="component" value="Chromosome A1"/>
</dbReference>
<dbReference type="AlphaFoldDB" id="A0A8R2JMP3"/>
<keyword evidence="2" id="KW-1185">Reference proteome</keyword>
<dbReference type="KEGG" id="api:103309483"/>
<dbReference type="GeneID" id="103309483"/>
<evidence type="ECO:0000313" key="1">
    <source>
        <dbReference type="EnsemblMetazoa" id="XP_029342065.1"/>
    </source>
</evidence>
<reference evidence="1" key="2">
    <citation type="submission" date="2022-06" db="UniProtKB">
        <authorList>
            <consortium name="EnsemblMetazoa"/>
        </authorList>
    </citation>
    <scope>IDENTIFICATION</scope>
</reference>